<dbReference type="EMBL" id="JACOON010000004">
    <property type="protein sequence ID" value="MBC5648403.1"/>
    <property type="molecule type" value="Genomic_DNA"/>
</dbReference>
<dbReference type="Gene3D" id="1.25.40.290">
    <property type="entry name" value="ARM repeat domains"/>
    <property type="match status" value="1"/>
</dbReference>
<dbReference type="InterPro" id="IPR016024">
    <property type="entry name" value="ARM-type_fold"/>
</dbReference>
<sequence length="225" mass="26325">MENRYLSVKKQFEAGRDEKNAAKMAAYMKGLFPFYGLPAPKRKAVYRELLRAEKKKAAVDWAFLDQCWADAHREFQYLVIDYLAAMQGCLTYEDVSSRLFTYVKTKQWWDTIDGLDRIIGNIAFTDGRIDDLMLEWAADGDLWVRRLAIDHQLCRKEKTNTALLESILIRNFGSSEFFINKAIGWSLRDYSKSDPGWVREFLRKYQSKMSPLSIREASKYLKTEP</sequence>
<gene>
    <name evidence="1" type="ORF">H8S18_08645</name>
</gene>
<evidence type="ECO:0000313" key="1">
    <source>
        <dbReference type="EMBL" id="MBC5648403.1"/>
    </source>
</evidence>
<comment type="caution">
    <text evidence="1">The sequence shown here is derived from an EMBL/GenBank/DDBJ whole genome shotgun (WGS) entry which is preliminary data.</text>
</comment>
<dbReference type="Proteomes" id="UP000606889">
    <property type="component" value="Unassembled WGS sequence"/>
</dbReference>
<organism evidence="1 2">
    <name type="scientific">Christensenella tenuis</name>
    <dbReference type="NCBI Taxonomy" id="2763033"/>
    <lineage>
        <taxon>Bacteria</taxon>
        <taxon>Bacillati</taxon>
        <taxon>Bacillota</taxon>
        <taxon>Clostridia</taxon>
        <taxon>Christensenellales</taxon>
        <taxon>Christensenellaceae</taxon>
        <taxon>Christensenella</taxon>
    </lineage>
</organism>
<accession>A0ABR7EGV4</accession>
<proteinExistence type="predicted"/>
<dbReference type="PANTHER" id="PTHR34070:SF1">
    <property type="entry name" value="DNA ALKYLATION REPAIR PROTEIN"/>
    <property type="match status" value="1"/>
</dbReference>
<dbReference type="CDD" id="cd07064">
    <property type="entry name" value="AlkD_like_1"/>
    <property type="match status" value="1"/>
</dbReference>
<evidence type="ECO:0000313" key="2">
    <source>
        <dbReference type="Proteomes" id="UP000606889"/>
    </source>
</evidence>
<reference evidence="1 2" key="1">
    <citation type="submission" date="2020-08" db="EMBL/GenBank/DDBJ databases">
        <title>Genome public.</title>
        <authorList>
            <person name="Liu C."/>
            <person name="Sun Q."/>
        </authorList>
    </citation>
    <scope>NUCLEOTIDE SEQUENCE [LARGE SCALE GENOMIC DNA]</scope>
    <source>
        <strain evidence="1 2">NSJ-35</strain>
    </source>
</reference>
<dbReference type="Pfam" id="PF08713">
    <property type="entry name" value="DNA_alkylation"/>
    <property type="match status" value="1"/>
</dbReference>
<dbReference type="InterPro" id="IPR014825">
    <property type="entry name" value="DNA_alkylation"/>
</dbReference>
<keyword evidence="2" id="KW-1185">Reference proteome</keyword>
<dbReference type="SUPFAM" id="SSF48371">
    <property type="entry name" value="ARM repeat"/>
    <property type="match status" value="1"/>
</dbReference>
<name>A0ABR7EGV4_9FIRM</name>
<dbReference type="PANTHER" id="PTHR34070">
    <property type="entry name" value="ARMADILLO-TYPE FOLD"/>
    <property type="match status" value="1"/>
</dbReference>
<dbReference type="Gene3D" id="1.20.1660.10">
    <property type="entry name" value="Hypothetical protein (EF3068)"/>
    <property type="match status" value="1"/>
</dbReference>
<dbReference type="RefSeq" id="WP_186857910.1">
    <property type="nucleotide sequence ID" value="NZ_JACOON010000004.1"/>
</dbReference>
<protein>
    <submittedName>
        <fullName evidence="1">DNA alkylation repair protein</fullName>
    </submittedName>
</protein>